<sequence length="391" mass="42817">MTCGINLGILLVCILQAVHLCSSLAFQKGEGSQTGHSNSPVGLSHARGRFEGSRPQDKFRQAYVVKSSSTDSRANQKLYNKPYAHTASHAYPKYSQSSRTNPKGYNKDSIYGNMSSKRNFGLSAIASGSSVSKQDSSNRHNGVLRIKPGQGGLRISKYTHSKPGSHSSKPSPLSQSSAHQPTVWKPHSGAKVPQKPGLDKSQRTQPKEHVHETSGLSRGRKVSQNGSSRKPSYPLSQSSSRASFHEMSQLPKPWPVGQQSHEGSDQHQSPRLVSHQPGIKPVSVHMRGSELLSGRLGPGKRFAPTKIHNIPQPFGGHPIKRLGNDPVVWTTTTTKMPKKQVTRRPVKTYTFPPRPTPSYKPQQQSVHQKSKWMKIRSNQLTGASGVFGQSL</sequence>
<evidence type="ECO:0000256" key="1">
    <source>
        <dbReference type="SAM" id="MobiDB-lite"/>
    </source>
</evidence>
<comment type="caution">
    <text evidence="3">The sequence shown here is derived from an EMBL/GenBank/DDBJ whole genome shotgun (WGS) entry which is preliminary data.</text>
</comment>
<evidence type="ECO:0000256" key="2">
    <source>
        <dbReference type="SAM" id="SignalP"/>
    </source>
</evidence>
<feature type="compositionally biased region" description="Basic and acidic residues" evidence="1">
    <location>
        <begin position="48"/>
        <end position="57"/>
    </location>
</feature>
<feature type="signal peptide" evidence="2">
    <location>
        <begin position="1"/>
        <end position="23"/>
    </location>
</feature>
<accession>A0AAW0NJH3</accession>
<evidence type="ECO:0000313" key="4">
    <source>
        <dbReference type="Proteomes" id="UP001460270"/>
    </source>
</evidence>
<reference evidence="4" key="1">
    <citation type="submission" date="2024-04" db="EMBL/GenBank/DDBJ databases">
        <title>Salinicola lusitanus LLJ914,a marine bacterium isolated from the Okinawa Trough.</title>
        <authorList>
            <person name="Li J."/>
        </authorList>
    </citation>
    <scope>NUCLEOTIDE SEQUENCE [LARGE SCALE GENOMIC DNA]</scope>
</reference>
<feature type="region of interest" description="Disordered" evidence="1">
    <location>
        <begin position="31"/>
        <end position="57"/>
    </location>
</feature>
<protein>
    <submittedName>
        <fullName evidence="3">Uncharacterized protein</fullName>
    </submittedName>
</protein>
<organism evidence="3 4">
    <name type="scientific">Mugilogobius chulae</name>
    <name type="common">yellowstripe goby</name>
    <dbReference type="NCBI Taxonomy" id="88201"/>
    <lineage>
        <taxon>Eukaryota</taxon>
        <taxon>Metazoa</taxon>
        <taxon>Chordata</taxon>
        <taxon>Craniata</taxon>
        <taxon>Vertebrata</taxon>
        <taxon>Euteleostomi</taxon>
        <taxon>Actinopterygii</taxon>
        <taxon>Neopterygii</taxon>
        <taxon>Teleostei</taxon>
        <taxon>Neoteleostei</taxon>
        <taxon>Acanthomorphata</taxon>
        <taxon>Gobiaria</taxon>
        <taxon>Gobiiformes</taxon>
        <taxon>Gobioidei</taxon>
        <taxon>Gobiidae</taxon>
        <taxon>Gobionellinae</taxon>
        <taxon>Mugilogobius</taxon>
    </lineage>
</organism>
<dbReference type="AlphaFoldDB" id="A0AAW0NJH3"/>
<feature type="compositionally biased region" description="Polar residues" evidence="1">
    <location>
        <begin position="222"/>
        <end position="242"/>
    </location>
</feature>
<keyword evidence="2" id="KW-0732">Signal</keyword>
<name>A0AAW0NJH3_9GOBI</name>
<feature type="region of interest" description="Disordered" evidence="1">
    <location>
        <begin position="129"/>
        <end position="279"/>
    </location>
</feature>
<keyword evidence="4" id="KW-1185">Reference proteome</keyword>
<feature type="compositionally biased region" description="Polar residues" evidence="1">
    <location>
        <begin position="257"/>
        <end position="271"/>
    </location>
</feature>
<evidence type="ECO:0000313" key="3">
    <source>
        <dbReference type="EMBL" id="KAK7898807.1"/>
    </source>
</evidence>
<feature type="compositionally biased region" description="Basic residues" evidence="1">
    <location>
        <begin position="336"/>
        <end position="346"/>
    </location>
</feature>
<feature type="region of interest" description="Disordered" evidence="1">
    <location>
        <begin position="89"/>
        <end position="110"/>
    </location>
</feature>
<feature type="region of interest" description="Disordered" evidence="1">
    <location>
        <begin position="336"/>
        <end position="367"/>
    </location>
</feature>
<feature type="chain" id="PRO_5043810619" evidence="2">
    <location>
        <begin position="24"/>
        <end position="391"/>
    </location>
</feature>
<feature type="compositionally biased region" description="Polar residues" evidence="1">
    <location>
        <begin position="94"/>
        <end position="103"/>
    </location>
</feature>
<gene>
    <name evidence="3" type="ORF">WMY93_019660</name>
</gene>
<proteinExistence type="predicted"/>
<feature type="compositionally biased region" description="Polar residues" evidence="1">
    <location>
        <begin position="31"/>
        <end position="41"/>
    </location>
</feature>
<feature type="compositionally biased region" description="Basic and acidic residues" evidence="1">
    <location>
        <begin position="197"/>
        <end position="212"/>
    </location>
</feature>
<dbReference type="EMBL" id="JBBPFD010000014">
    <property type="protein sequence ID" value="KAK7898807.1"/>
    <property type="molecule type" value="Genomic_DNA"/>
</dbReference>
<feature type="compositionally biased region" description="Low complexity" evidence="1">
    <location>
        <begin position="161"/>
        <end position="177"/>
    </location>
</feature>
<dbReference type="Proteomes" id="UP001460270">
    <property type="component" value="Unassembled WGS sequence"/>
</dbReference>